<dbReference type="PANTHER" id="PTHR30026:SF20">
    <property type="entry name" value="OUTER MEMBRANE PROTEIN TOLC"/>
    <property type="match status" value="1"/>
</dbReference>
<comment type="subcellular location">
    <subcellularLocation>
        <location evidence="7">Cell outer membrane</location>
        <topology evidence="7">Peripheral membrane protein</topology>
    </subcellularLocation>
</comment>
<accession>A0ABU1VB88</accession>
<dbReference type="EMBL" id="JAVDWE010000006">
    <property type="protein sequence ID" value="MDR7094707.1"/>
    <property type="molecule type" value="Genomic_DNA"/>
</dbReference>
<evidence type="ECO:0000256" key="8">
    <source>
        <dbReference type="SAM" id="SignalP"/>
    </source>
</evidence>
<comment type="caution">
    <text evidence="9">The sequence shown here is derived from an EMBL/GenBank/DDBJ whole genome shotgun (WGS) entry which is preliminary data.</text>
</comment>
<dbReference type="InterPro" id="IPR003423">
    <property type="entry name" value="OMP_efflux"/>
</dbReference>
<keyword evidence="3" id="KW-1134">Transmembrane beta strand</keyword>
<keyword evidence="2 7" id="KW-0813">Transport</keyword>
<protein>
    <recommendedName>
        <fullName evidence="7">Protein CyaE</fullName>
    </recommendedName>
</protein>
<reference evidence="9 10" key="1">
    <citation type="submission" date="2023-07" db="EMBL/GenBank/DDBJ databases">
        <title>Sorghum-associated microbial communities from plants grown in Nebraska, USA.</title>
        <authorList>
            <person name="Schachtman D."/>
        </authorList>
    </citation>
    <scope>NUCLEOTIDE SEQUENCE [LARGE SCALE GENOMIC DNA]</scope>
    <source>
        <strain evidence="9 10">BE240</strain>
    </source>
</reference>
<evidence type="ECO:0000313" key="10">
    <source>
        <dbReference type="Proteomes" id="UP001265550"/>
    </source>
</evidence>
<dbReference type="InterPro" id="IPR028351">
    <property type="entry name" value="CyaE"/>
</dbReference>
<keyword evidence="5 7" id="KW-0472">Membrane</keyword>
<dbReference type="RefSeq" id="WP_310308386.1">
    <property type="nucleotide sequence ID" value="NZ_JAVDWE010000006.1"/>
</dbReference>
<name>A0ABU1VB88_9BURK</name>
<dbReference type="SUPFAM" id="SSF56954">
    <property type="entry name" value="Outer membrane efflux proteins (OEP)"/>
    <property type="match status" value="1"/>
</dbReference>
<evidence type="ECO:0000256" key="2">
    <source>
        <dbReference type="ARBA" id="ARBA00022448"/>
    </source>
</evidence>
<keyword evidence="10" id="KW-1185">Reference proteome</keyword>
<keyword evidence="8" id="KW-0732">Signal</keyword>
<keyword evidence="7" id="KW-0354">Hemolysis</keyword>
<gene>
    <name evidence="9" type="ORF">J2X09_002450</name>
</gene>
<dbReference type="Pfam" id="PF02321">
    <property type="entry name" value="OEP"/>
    <property type="match status" value="2"/>
</dbReference>
<evidence type="ECO:0000256" key="6">
    <source>
        <dbReference type="ARBA" id="ARBA00023237"/>
    </source>
</evidence>
<comment type="similarity">
    <text evidence="1 7">Belongs to the outer membrane factor (OMF) (TC 1.B.17) family.</text>
</comment>
<keyword evidence="4" id="KW-0812">Transmembrane</keyword>
<sequence length="484" mass="52704">MSVERIVGGAKWALLSMGLAVSTAQAGLWMEQVTTHFSDPLFSQPERLSTAKAMPGDASPLDCDASVPTQKLSLTEAIQLALCRHPQIRVAAASIRRQAAQLGESRAAYLPVISMGASQQRQVAQQPDSQFTVQTDRKTTSHFVTLTWRLLDGGGRHASHSMARSLLDAAVATHDAELQRLFSLVTAAYFDAQTARANHDFRATSEGLARQTLDASKRLEARGMGSQSQTLQAKVALAKAELERVRARGVHEKSLLALQVTMALPASQWAERSWDIEEDFDESADDLQQALSEWVTLATRQHPSLRAARLEADAARDRLRIVQSEGLPTLDFTQSRYVNGRPNQGLSSSRSRETVTGVTLNIPLFEGFSRTYKVSAARAQIDIQEAELSRLEAQVLSEIAKAHAEASAALQNLQSSTALLDASREALAHVRRKFEAGVADISEMLQVQASLADAQQERIRAVSEWRSARLRLLANAGVAGLAAL</sequence>
<feature type="chain" id="PRO_5047375522" description="Protein CyaE" evidence="8">
    <location>
        <begin position="27"/>
        <end position="484"/>
    </location>
</feature>
<comment type="function">
    <text evidence="7">CyaE is necessary for transport of calmodulin-sensitive adenylate cyclase-hemolysin (cyclolysin).</text>
</comment>
<dbReference type="Gene3D" id="1.20.1600.10">
    <property type="entry name" value="Outer membrane efflux proteins (OEP)"/>
    <property type="match status" value="1"/>
</dbReference>
<proteinExistence type="inferred from homology"/>
<evidence type="ECO:0000256" key="1">
    <source>
        <dbReference type="ARBA" id="ARBA00007613"/>
    </source>
</evidence>
<dbReference type="InterPro" id="IPR051906">
    <property type="entry name" value="TolC-like"/>
</dbReference>
<evidence type="ECO:0000256" key="5">
    <source>
        <dbReference type="ARBA" id="ARBA00023136"/>
    </source>
</evidence>
<organism evidence="9 10">
    <name type="scientific">Hydrogenophaga laconesensis</name>
    <dbReference type="NCBI Taxonomy" id="1805971"/>
    <lineage>
        <taxon>Bacteria</taxon>
        <taxon>Pseudomonadati</taxon>
        <taxon>Pseudomonadota</taxon>
        <taxon>Betaproteobacteria</taxon>
        <taxon>Burkholderiales</taxon>
        <taxon>Comamonadaceae</taxon>
        <taxon>Hydrogenophaga</taxon>
    </lineage>
</organism>
<evidence type="ECO:0000256" key="3">
    <source>
        <dbReference type="ARBA" id="ARBA00022452"/>
    </source>
</evidence>
<evidence type="ECO:0000256" key="4">
    <source>
        <dbReference type="ARBA" id="ARBA00022692"/>
    </source>
</evidence>
<evidence type="ECO:0000313" key="9">
    <source>
        <dbReference type="EMBL" id="MDR7094707.1"/>
    </source>
</evidence>
<keyword evidence="7" id="KW-0204">Cytolysis</keyword>
<keyword evidence="6 7" id="KW-0998">Cell outer membrane</keyword>
<dbReference type="PIRSF" id="PIRSF001892">
    <property type="entry name" value="CyaE"/>
    <property type="match status" value="1"/>
</dbReference>
<feature type="signal peptide" evidence="8">
    <location>
        <begin position="1"/>
        <end position="26"/>
    </location>
</feature>
<dbReference type="Proteomes" id="UP001265550">
    <property type="component" value="Unassembled WGS sequence"/>
</dbReference>
<evidence type="ECO:0000256" key="7">
    <source>
        <dbReference type="PIRNR" id="PIRNR001892"/>
    </source>
</evidence>
<dbReference type="PANTHER" id="PTHR30026">
    <property type="entry name" value="OUTER MEMBRANE PROTEIN TOLC"/>
    <property type="match status" value="1"/>
</dbReference>